<evidence type="ECO:0000313" key="1">
    <source>
        <dbReference type="EMBL" id="GLS43938.1"/>
    </source>
</evidence>
<dbReference type="Gene3D" id="1.10.1660.10">
    <property type="match status" value="1"/>
</dbReference>
<dbReference type="Proteomes" id="UP001156881">
    <property type="component" value="Unassembled WGS sequence"/>
</dbReference>
<name>A0ABQ6D310_9HYPH</name>
<dbReference type="Pfam" id="PF13591">
    <property type="entry name" value="MerR_2"/>
    <property type="match status" value="1"/>
</dbReference>
<protein>
    <recommendedName>
        <fullName evidence="3">MerR family transcriptional regulator</fullName>
    </recommendedName>
</protein>
<organism evidence="1 2">
    <name type="scientific">Methylobacterium brachythecii</name>
    <dbReference type="NCBI Taxonomy" id="1176177"/>
    <lineage>
        <taxon>Bacteria</taxon>
        <taxon>Pseudomonadati</taxon>
        <taxon>Pseudomonadota</taxon>
        <taxon>Alphaproteobacteria</taxon>
        <taxon>Hyphomicrobiales</taxon>
        <taxon>Methylobacteriaceae</taxon>
        <taxon>Methylobacterium</taxon>
    </lineage>
</organism>
<proteinExistence type="predicted"/>
<gene>
    <name evidence="1" type="ORF">GCM10007884_19240</name>
</gene>
<sequence>MIMKREEFLTRSGLEVRTLEIWLEQRWLLPDAEDVEAGFSDIDVARAHFIRDLQGGLGVNDPGIDVILHLVDQLHGLRRAFSELKEGQSGPGNE</sequence>
<keyword evidence="2" id="KW-1185">Reference proteome</keyword>
<dbReference type="EMBL" id="BSPG01000008">
    <property type="protein sequence ID" value="GLS43938.1"/>
    <property type="molecule type" value="Genomic_DNA"/>
</dbReference>
<accession>A0ABQ6D310</accession>
<evidence type="ECO:0000313" key="2">
    <source>
        <dbReference type="Proteomes" id="UP001156881"/>
    </source>
</evidence>
<comment type="caution">
    <text evidence="1">The sequence shown here is derived from an EMBL/GenBank/DDBJ whole genome shotgun (WGS) entry which is preliminary data.</text>
</comment>
<evidence type="ECO:0008006" key="3">
    <source>
        <dbReference type="Google" id="ProtNLM"/>
    </source>
</evidence>
<reference evidence="2" key="1">
    <citation type="journal article" date="2019" name="Int. J. Syst. Evol. Microbiol.">
        <title>The Global Catalogue of Microorganisms (GCM) 10K type strain sequencing project: providing services to taxonomists for standard genome sequencing and annotation.</title>
        <authorList>
            <consortium name="The Broad Institute Genomics Platform"/>
            <consortium name="The Broad Institute Genome Sequencing Center for Infectious Disease"/>
            <person name="Wu L."/>
            <person name="Ma J."/>
        </authorList>
    </citation>
    <scope>NUCLEOTIDE SEQUENCE [LARGE SCALE GENOMIC DNA]</scope>
    <source>
        <strain evidence="2">NBRC 107710</strain>
    </source>
</reference>